<organism evidence="1 2">
    <name type="scientific">Vreelandella azerica</name>
    <dbReference type="NCBI Taxonomy" id="2732867"/>
    <lineage>
        <taxon>Bacteria</taxon>
        <taxon>Pseudomonadati</taxon>
        <taxon>Pseudomonadota</taxon>
        <taxon>Gammaproteobacteria</taxon>
        <taxon>Oceanospirillales</taxon>
        <taxon>Halomonadaceae</taxon>
        <taxon>Vreelandella</taxon>
    </lineage>
</organism>
<proteinExistence type="predicted"/>
<dbReference type="RefSeq" id="WP_171701049.1">
    <property type="nucleotide sequence ID" value="NZ_JABFHI010000001.1"/>
</dbReference>
<comment type="caution">
    <text evidence="1">The sequence shown here is derived from an EMBL/GenBank/DDBJ whole genome shotgun (WGS) entry which is preliminary data.</text>
</comment>
<evidence type="ECO:0000313" key="1">
    <source>
        <dbReference type="EMBL" id="NOG30560.1"/>
    </source>
</evidence>
<accession>A0A7Y3TV04</accession>
<dbReference type="AlphaFoldDB" id="A0A7Y3TV04"/>
<dbReference type="Proteomes" id="UP000588806">
    <property type="component" value="Unassembled WGS sequence"/>
</dbReference>
<evidence type="ECO:0000313" key="2">
    <source>
        <dbReference type="Proteomes" id="UP000588806"/>
    </source>
</evidence>
<name>A0A7Y3TV04_9GAMM</name>
<gene>
    <name evidence="1" type="ORF">HLB35_00080</name>
</gene>
<reference evidence="1 2" key="1">
    <citation type="submission" date="2020-05" db="EMBL/GenBank/DDBJ databases">
        <authorList>
            <person name="Ruan W."/>
            <person name="Jeon C.O."/>
            <person name="Chun B.H."/>
        </authorList>
    </citation>
    <scope>NUCLEOTIDE SEQUENCE [LARGE SCALE GENOMIC DNA]</scope>
    <source>
        <strain evidence="1 2">TBZ9</strain>
    </source>
</reference>
<reference evidence="1 2" key="2">
    <citation type="submission" date="2020-06" db="EMBL/GenBank/DDBJ databases">
        <title>Halomonas songnenensis sp. nov., a moderately halophilic bacterium isolated from saline and alkaline soils.</title>
        <authorList>
            <person name="Jiang J."/>
            <person name="Pan Y."/>
        </authorList>
    </citation>
    <scope>NUCLEOTIDE SEQUENCE [LARGE SCALE GENOMIC DNA]</scope>
    <source>
        <strain evidence="1 2">TBZ9</strain>
    </source>
</reference>
<protein>
    <submittedName>
        <fullName evidence="1">Uncharacterized protein</fullName>
    </submittedName>
</protein>
<keyword evidence="2" id="KW-1185">Reference proteome</keyword>
<sequence length="79" mass="9145">MKMLEGEFNPDDVDTDEVAVMLEPIQRGFKRNKVKRKPLPASDQGAWPIDMTRSLKDQGIHDMETLIAIVEQYKQCLKR</sequence>
<dbReference type="EMBL" id="JABFHI010000001">
    <property type="protein sequence ID" value="NOG30560.1"/>
    <property type="molecule type" value="Genomic_DNA"/>
</dbReference>